<reference evidence="1" key="1">
    <citation type="submission" date="2009-01" db="EMBL/GenBank/DDBJ databases">
        <authorList>
            <consortium name="cGRASP (B.F. Koop &amp; W.S. Davidson)"/>
            <person name="Leong J."/>
            <person name="von Schalburg K."/>
            <person name="Cooper G."/>
            <person name="Moore R."/>
            <person name="Holt R."/>
            <person name="Davidson W.S."/>
            <person name="Koop B.F."/>
        </authorList>
    </citation>
    <scope>NUCLEOTIDE SEQUENCE</scope>
    <source>
        <tissue evidence="1">Head kidney</tissue>
    </source>
</reference>
<dbReference type="GeneID" id="100286535"/>
<accession>B9EMS4</accession>
<dbReference type="AlphaFoldDB" id="B9EMS4"/>
<dbReference type="RefSeq" id="NP_001139946.1">
    <property type="nucleotide sequence ID" value="NM_001146474.1"/>
</dbReference>
<keyword evidence="2" id="KW-1185">Reference proteome</keyword>
<gene>
    <name evidence="1" type="primary">NECP2</name>
    <name evidence="3" type="synonym">necp2</name>
</gene>
<reference evidence="3" key="4">
    <citation type="submission" date="2025-04" db="UniProtKB">
        <authorList>
            <consortium name="RefSeq"/>
        </authorList>
    </citation>
    <scope>IDENTIFICATION</scope>
</reference>
<evidence type="ECO:0000313" key="2">
    <source>
        <dbReference type="Proteomes" id="UP001652741"/>
    </source>
</evidence>
<dbReference type="SUPFAM" id="SSF50729">
    <property type="entry name" value="PH domain-like"/>
    <property type="match status" value="1"/>
</dbReference>
<dbReference type="Proteomes" id="UP001652741">
    <property type="component" value="Chromosome ssa12"/>
</dbReference>
<sequence>MALADDSSYESVICVKPEVHVYKIPPRATNRGYR</sequence>
<dbReference type="EMBL" id="BT056949">
    <property type="protein sequence ID" value="ACM08821.1"/>
    <property type="molecule type" value="mRNA"/>
</dbReference>
<reference evidence="1" key="3">
    <citation type="submission" date="2010-08" db="EMBL/GenBank/DDBJ databases">
        <authorList>
            <consortium name="cGRASP (B.F. Koop &amp; W.S. Davidson)"/>
        </authorList>
    </citation>
    <scope>NUCLEOTIDE SEQUENCE</scope>
    <source>
        <tissue evidence="1">Head kidney</tissue>
    </source>
</reference>
<protein>
    <submittedName>
        <fullName evidence="1 3">Adaptin ear-binding coat-associated protein 2</fullName>
    </submittedName>
</protein>
<evidence type="ECO:0000313" key="3">
    <source>
        <dbReference type="RefSeq" id="NP_001139946.1"/>
    </source>
</evidence>
<reference evidence="1 3" key="2">
    <citation type="journal article" date="2010" name="BMC Genomics">
        <title>Salmo salar and Esox lucius full-length cDNA sequences reveal changes in evolutionary pressures on a post-tetraploidization genome.</title>
        <authorList>
            <person name="Leong J.S."/>
            <person name="Jantzen S.G."/>
            <person name="von Schalburg K.R."/>
            <person name="Cooper G.A."/>
            <person name="Messmer A.M."/>
            <person name="Liao N.Y."/>
            <person name="Munro S."/>
            <person name="Moore R."/>
            <person name="Holt R.A."/>
            <person name="Jones S.J."/>
            <person name="Davidson W.S."/>
            <person name="Koop B.F."/>
        </authorList>
    </citation>
    <scope>NUCLEOTIDE SEQUENCE</scope>
    <source>
        <tissue evidence="1">Head kidney</tissue>
    </source>
</reference>
<evidence type="ECO:0000313" key="1">
    <source>
        <dbReference type="EMBL" id="ACM08821.1"/>
    </source>
</evidence>
<organism evidence="1">
    <name type="scientific">Salmo salar</name>
    <name type="common">Atlantic salmon</name>
    <dbReference type="NCBI Taxonomy" id="8030"/>
    <lineage>
        <taxon>Eukaryota</taxon>
        <taxon>Metazoa</taxon>
        <taxon>Chordata</taxon>
        <taxon>Craniata</taxon>
        <taxon>Vertebrata</taxon>
        <taxon>Euteleostomi</taxon>
        <taxon>Actinopterygii</taxon>
        <taxon>Neopterygii</taxon>
        <taxon>Teleostei</taxon>
        <taxon>Protacanthopterygii</taxon>
        <taxon>Salmoniformes</taxon>
        <taxon>Salmonidae</taxon>
        <taxon>Salmoninae</taxon>
        <taxon>Salmo</taxon>
    </lineage>
</organism>
<dbReference type="CTD" id="100286535"/>
<dbReference type="OrthoDB" id="10265489at2759"/>
<dbReference type="KEGG" id="sasa:100286535"/>
<proteinExistence type="evidence at transcript level"/>
<name>B9EMS4_SALSA</name>